<evidence type="ECO:0000259" key="4">
    <source>
        <dbReference type="PROSITE" id="PS01124"/>
    </source>
</evidence>
<dbReference type="InterPro" id="IPR018062">
    <property type="entry name" value="HTH_AraC-typ_CS"/>
</dbReference>
<keyword evidence="6" id="KW-1185">Reference proteome</keyword>
<dbReference type="Proteomes" id="UP000242444">
    <property type="component" value="Unassembled WGS sequence"/>
</dbReference>
<dbReference type="PROSITE" id="PS00041">
    <property type="entry name" value="HTH_ARAC_FAMILY_1"/>
    <property type="match status" value="1"/>
</dbReference>
<dbReference type="Gene3D" id="1.10.10.60">
    <property type="entry name" value="Homeodomain-like"/>
    <property type="match status" value="1"/>
</dbReference>
<dbReference type="PANTHER" id="PTHR46796">
    <property type="entry name" value="HTH-TYPE TRANSCRIPTIONAL ACTIVATOR RHAS-RELATED"/>
    <property type="match status" value="1"/>
</dbReference>
<dbReference type="Pfam" id="PF20240">
    <property type="entry name" value="DUF6597"/>
    <property type="match status" value="1"/>
</dbReference>
<keyword evidence="3" id="KW-0804">Transcription</keyword>
<proteinExistence type="predicted"/>
<dbReference type="PROSITE" id="PS01124">
    <property type="entry name" value="HTH_ARAC_FAMILY_2"/>
    <property type="match status" value="1"/>
</dbReference>
<evidence type="ECO:0000256" key="3">
    <source>
        <dbReference type="ARBA" id="ARBA00023163"/>
    </source>
</evidence>
<evidence type="ECO:0000313" key="5">
    <source>
        <dbReference type="EMBL" id="OZM72198.1"/>
    </source>
</evidence>
<feature type="domain" description="HTH araC/xylS-type" evidence="4">
    <location>
        <begin position="142"/>
        <end position="241"/>
    </location>
</feature>
<gene>
    <name evidence="5" type="ORF">CFN78_16875</name>
</gene>
<name>A0A263D294_9PSEU</name>
<dbReference type="InterPro" id="IPR050204">
    <property type="entry name" value="AraC_XylS_family_regulators"/>
</dbReference>
<organism evidence="5 6">
    <name type="scientific">Amycolatopsis antarctica</name>
    <dbReference type="NCBI Taxonomy" id="1854586"/>
    <lineage>
        <taxon>Bacteria</taxon>
        <taxon>Bacillati</taxon>
        <taxon>Actinomycetota</taxon>
        <taxon>Actinomycetes</taxon>
        <taxon>Pseudonocardiales</taxon>
        <taxon>Pseudonocardiaceae</taxon>
        <taxon>Amycolatopsis</taxon>
    </lineage>
</organism>
<dbReference type="InParanoid" id="A0A263D294"/>
<dbReference type="OrthoDB" id="9815799at2"/>
<dbReference type="SMART" id="SM00342">
    <property type="entry name" value="HTH_ARAC"/>
    <property type="match status" value="1"/>
</dbReference>
<dbReference type="InterPro" id="IPR046532">
    <property type="entry name" value="DUF6597"/>
</dbReference>
<dbReference type="InterPro" id="IPR018060">
    <property type="entry name" value="HTH_AraC"/>
</dbReference>
<protein>
    <recommendedName>
        <fullName evidence="4">HTH araC/xylS-type domain-containing protein</fullName>
    </recommendedName>
</protein>
<sequence>MTGRRGTAHHDGVYRELPPPEALRDLVRCLWSGTGSTRTIVPDGCLDLIVGDGRVFVAGPDTAPWRSEIAPGRPIHGIRFRPGNAARVLGVAADELRDRRVRLTDLWGRAGRTATDRLLTDPSALAGIVAGHVRSGPDPAVDRLVGRLRGGASRVGEAMADLDAGDLGVGERQLRRRFTVAVGYGPATYLRIARLERAIGGAAAASGLAELAHGAGYADQAHLSRDFRELTGATPREFLGWR</sequence>
<dbReference type="GO" id="GO:0043565">
    <property type="term" value="F:sequence-specific DNA binding"/>
    <property type="evidence" value="ECO:0007669"/>
    <property type="project" value="InterPro"/>
</dbReference>
<evidence type="ECO:0000313" key="6">
    <source>
        <dbReference type="Proteomes" id="UP000242444"/>
    </source>
</evidence>
<comment type="caution">
    <text evidence="5">The sequence shown here is derived from an EMBL/GenBank/DDBJ whole genome shotgun (WGS) entry which is preliminary data.</text>
</comment>
<evidence type="ECO:0000256" key="2">
    <source>
        <dbReference type="ARBA" id="ARBA00023125"/>
    </source>
</evidence>
<reference evidence="5 6" key="1">
    <citation type="submission" date="2017-07" db="EMBL/GenBank/DDBJ databases">
        <title>Amycolatopsis antarcticus sp. nov., isolated from the surface of an Antarcticus brown macroalga.</title>
        <authorList>
            <person name="Wang J."/>
            <person name="Leiva S."/>
            <person name="Huang J."/>
            <person name="Huang Y."/>
        </authorList>
    </citation>
    <scope>NUCLEOTIDE SEQUENCE [LARGE SCALE GENOMIC DNA]</scope>
    <source>
        <strain evidence="5 6">AU-G6</strain>
    </source>
</reference>
<dbReference type="PANTHER" id="PTHR46796:SF15">
    <property type="entry name" value="BLL1074 PROTEIN"/>
    <property type="match status" value="1"/>
</dbReference>
<dbReference type="GO" id="GO:0003700">
    <property type="term" value="F:DNA-binding transcription factor activity"/>
    <property type="evidence" value="ECO:0007669"/>
    <property type="project" value="InterPro"/>
</dbReference>
<keyword evidence="1" id="KW-0805">Transcription regulation</keyword>
<dbReference type="AlphaFoldDB" id="A0A263D294"/>
<dbReference type="Pfam" id="PF12833">
    <property type="entry name" value="HTH_18"/>
    <property type="match status" value="1"/>
</dbReference>
<keyword evidence="2" id="KW-0238">DNA-binding</keyword>
<dbReference type="EMBL" id="NKYE01000009">
    <property type="protein sequence ID" value="OZM72198.1"/>
    <property type="molecule type" value="Genomic_DNA"/>
</dbReference>
<accession>A0A263D294</accession>
<evidence type="ECO:0000256" key="1">
    <source>
        <dbReference type="ARBA" id="ARBA00023015"/>
    </source>
</evidence>